<comment type="function">
    <text evidence="8">Catalyzes the phosphorylation of D-xylulose to D-xylulose 5-phosphate.</text>
</comment>
<keyword evidence="6 8" id="KW-0067">ATP-binding</keyword>
<keyword evidence="7 8" id="KW-0119">Carbohydrate metabolism</keyword>
<dbReference type="InterPro" id="IPR050406">
    <property type="entry name" value="FGGY_Carb_Kinase"/>
</dbReference>
<dbReference type="InterPro" id="IPR018485">
    <property type="entry name" value="FGGY_C"/>
</dbReference>
<evidence type="ECO:0000256" key="9">
    <source>
        <dbReference type="RuleBase" id="RU003733"/>
    </source>
</evidence>
<feature type="domain" description="Carbohydrate kinase FGGY C-terminal" evidence="12">
    <location>
        <begin position="256"/>
        <end position="441"/>
    </location>
</feature>
<feature type="domain" description="Carbohydrate kinase FGGY N-terminal" evidence="11">
    <location>
        <begin position="8"/>
        <end position="246"/>
    </location>
</feature>
<dbReference type="AlphaFoldDB" id="A0A1I6PBC4"/>
<dbReference type="EMBL" id="FOZW01000001">
    <property type="protein sequence ID" value="SFS37440.1"/>
    <property type="molecule type" value="Genomic_DNA"/>
</dbReference>
<dbReference type="InterPro" id="IPR000577">
    <property type="entry name" value="Carb_kinase_FGGY"/>
</dbReference>
<dbReference type="GO" id="GO:0042732">
    <property type="term" value="P:D-xylose metabolic process"/>
    <property type="evidence" value="ECO:0007669"/>
    <property type="project" value="UniProtKB-KW"/>
</dbReference>
<keyword evidence="5 8" id="KW-0418">Kinase</keyword>
<keyword evidence="4 8" id="KW-0547">Nucleotide-binding</keyword>
<dbReference type="NCBIfam" id="TIGR01312">
    <property type="entry name" value="XylB"/>
    <property type="match status" value="1"/>
</dbReference>
<evidence type="ECO:0000256" key="1">
    <source>
        <dbReference type="ARBA" id="ARBA00009156"/>
    </source>
</evidence>
<evidence type="ECO:0000259" key="12">
    <source>
        <dbReference type="Pfam" id="PF02782"/>
    </source>
</evidence>
<feature type="active site" description="Proton acceptor" evidence="8">
    <location>
        <position position="239"/>
    </location>
</feature>
<sequence length="487" mass="50974">MTHGGASYLGIDLGTSGLRALLCDEAGVPVASAERHYEARHPHPGWSEQDPSDWIAALEGAVGELKGHPAWSGLRGIGVAGHMHGAVLLGADDAVLRPCILWNDTRSHAEAARLDAMPEFREISGNIVFPGFTAPKLDWVRSQEPEVFAQVAKVLLPAAYLNLYLTGDHVADMSDSAGSAWFDTGARDWSDVLLEAGHMSRAQMPRLVEGSEAAGVLRAGLAANWGLSQAVTVAGGAGDNAAAACGTGALHEGEGFVSLGTSGVLLAARDGYHPLPGSALHTFCHAVPGRWYQMGVMLSCTDSLNWLARIAGLRPAELTAPLGVTLQEPGRVRFLPYLSGERTPHNDAAIRGAFTGLGAETGRDDMTRAVLEGVAFGLRDSAEALRGAGAELGHLLAIGGGSRSRYWLRLIATVLNTPLHLPASGEFGAALGAARLGLLAATGAAPEEVITAPATAEVIEPVAEMVEAYEAAYQRFGPAYRAIREIQ</sequence>
<evidence type="ECO:0000256" key="7">
    <source>
        <dbReference type="ARBA" id="ARBA00023277"/>
    </source>
</evidence>
<dbReference type="InterPro" id="IPR018483">
    <property type="entry name" value="Carb_kinase_FGGY_CS"/>
</dbReference>
<evidence type="ECO:0000256" key="3">
    <source>
        <dbReference type="ARBA" id="ARBA00022679"/>
    </source>
</evidence>
<feature type="binding site" evidence="8">
    <location>
        <begin position="83"/>
        <end position="84"/>
    </location>
    <ligand>
        <name>substrate</name>
    </ligand>
</feature>
<comment type="similarity">
    <text evidence="1 8 9">Belongs to the FGGY kinase family.</text>
</comment>
<dbReference type="CDD" id="cd07808">
    <property type="entry name" value="ASKHA_NBD_FGGY_EcXK-like"/>
    <property type="match status" value="1"/>
</dbReference>
<dbReference type="PANTHER" id="PTHR43095:SF6">
    <property type="entry name" value="XYLULOSE KINASE"/>
    <property type="match status" value="1"/>
</dbReference>
<dbReference type="Pfam" id="PF00370">
    <property type="entry name" value="FGGY_N"/>
    <property type="match status" value="1"/>
</dbReference>
<reference evidence="14" key="1">
    <citation type="submission" date="2016-10" db="EMBL/GenBank/DDBJ databases">
        <authorList>
            <person name="Varghese N."/>
            <person name="Submissions S."/>
        </authorList>
    </citation>
    <scope>NUCLEOTIDE SEQUENCE [LARGE SCALE GENOMIC DNA]</scope>
    <source>
        <strain evidence="14">DSM 26894</strain>
    </source>
</reference>
<dbReference type="Proteomes" id="UP000199392">
    <property type="component" value="Unassembled WGS sequence"/>
</dbReference>
<dbReference type="InterPro" id="IPR018484">
    <property type="entry name" value="FGGY_N"/>
</dbReference>
<evidence type="ECO:0000256" key="10">
    <source>
        <dbReference type="RuleBase" id="RU364073"/>
    </source>
</evidence>
<dbReference type="OrthoDB" id="9805576at2"/>
<dbReference type="GO" id="GO:0005524">
    <property type="term" value="F:ATP binding"/>
    <property type="evidence" value="ECO:0007669"/>
    <property type="project" value="UniProtKB-UniRule"/>
</dbReference>
<dbReference type="PIRSF" id="PIRSF000538">
    <property type="entry name" value="GlpK"/>
    <property type="match status" value="1"/>
</dbReference>
<comment type="catalytic activity">
    <reaction evidence="8 10">
        <text>D-xylulose + ATP = D-xylulose 5-phosphate + ADP + H(+)</text>
        <dbReference type="Rhea" id="RHEA:10964"/>
        <dbReference type="ChEBI" id="CHEBI:15378"/>
        <dbReference type="ChEBI" id="CHEBI:17140"/>
        <dbReference type="ChEBI" id="CHEBI:30616"/>
        <dbReference type="ChEBI" id="CHEBI:57737"/>
        <dbReference type="ChEBI" id="CHEBI:456216"/>
        <dbReference type="EC" id="2.7.1.17"/>
    </reaction>
</comment>
<evidence type="ECO:0000313" key="13">
    <source>
        <dbReference type="EMBL" id="SFS37440.1"/>
    </source>
</evidence>
<evidence type="ECO:0000259" key="11">
    <source>
        <dbReference type="Pfam" id="PF00370"/>
    </source>
</evidence>
<evidence type="ECO:0000256" key="8">
    <source>
        <dbReference type="HAMAP-Rule" id="MF_02220"/>
    </source>
</evidence>
<dbReference type="Pfam" id="PF02782">
    <property type="entry name" value="FGGY_C"/>
    <property type="match status" value="1"/>
</dbReference>
<evidence type="ECO:0000256" key="4">
    <source>
        <dbReference type="ARBA" id="ARBA00022741"/>
    </source>
</evidence>
<dbReference type="GO" id="GO:0005998">
    <property type="term" value="P:xylulose catabolic process"/>
    <property type="evidence" value="ECO:0007669"/>
    <property type="project" value="UniProtKB-UniRule"/>
</dbReference>
<evidence type="ECO:0000256" key="6">
    <source>
        <dbReference type="ARBA" id="ARBA00022840"/>
    </source>
</evidence>
<name>A0A1I6PBC4_9RHOB</name>
<proteinExistence type="inferred from homology"/>
<accession>A0A1I6PBC4</accession>
<dbReference type="RefSeq" id="WP_092420971.1">
    <property type="nucleotide sequence ID" value="NZ_FNCL01000002.1"/>
</dbReference>
<keyword evidence="14" id="KW-1185">Reference proteome</keyword>
<feature type="site" description="Important for activity" evidence="8">
    <location>
        <position position="12"/>
    </location>
</feature>
<evidence type="ECO:0000256" key="2">
    <source>
        <dbReference type="ARBA" id="ARBA00022629"/>
    </source>
</evidence>
<dbReference type="SUPFAM" id="SSF53067">
    <property type="entry name" value="Actin-like ATPase domain"/>
    <property type="match status" value="2"/>
</dbReference>
<dbReference type="InterPro" id="IPR043129">
    <property type="entry name" value="ATPase_NBD"/>
</dbReference>
<keyword evidence="2 8" id="KW-0859">Xylose metabolism</keyword>
<dbReference type="PROSITE" id="PS00445">
    <property type="entry name" value="FGGY_KINASES_2"/>
    <property type="match status" value="1"/>
</dbReference>
<dbReference type="InterPro" id="IPR006000">
    <property type="entry name" value="Xylulokinase"/>
</dbReference>
<gene>
    <name evidence="8 10" type="primary">xylB</name>
    <name evidence="13" type="ORF">SAMN04488050_101423</name>
</gene>
<organism evidence="13 14">
    <name type="scientific">Alloyangia pacifica</name>
    <dbReference type="NCBI Taxonomy" id="311180"/>
    <lineage>
        <taxon>Bacteria</taxon>
        <taxon>Pseudomonadati</taxon>
        <taxon>Pseudomonadota</taxon>
        <taxon>Alphaproteobacteria</taxon>
        <taxon>Rhodobacterales</taxon>
        <taxon>Roseobacteraceae</taxon>
        <taxon>Alloyangia</taxon>
    </lineage>
</organism>
<evidence type="ECO:0000313" key="14">
    <source>
        <dbReference type="Proteomes" id="UP000199392"/>
    </source>
</evidence>
<dbReference type="HAMAP" id="MF_02220">
    <property type="entry name" value="XylB"/>
    <property type="match status" value="1"/>
</dbReference>
<evidence type="ECO:0000256" key="5">
    <source>
        <dbReference type="ARBA" id="ARBA00022777"/>
    </source>
</evidence>
<dbReference type="STRING" id="311180.SAMN04488050_101423"/>
<protein>
    <recommendedName>
        <fullName evidence="8 10">Xylulose kinase</fullName>
        <shortName evidence="8 10">Xylulokinase</shortName>
        <ecNumber evidence="8 10">2.7.1.17</ecNumber>
    </recommendedName>
</protein>
<dbReference type="Gene3D" id="3.30.420.40">
    <property type="match status" value="2"/>
</dbReference>
<dbReference type="EC" id="2.7.1.17" evidence="8 10"/>
<dbReference type="GO" id="GO:0004856">
    <property type="term" value="F:D-xylulokinase activity"/>
    <property type="evidence" value="ECO:0007669"/>
    <property type="project" value="UniProtKB-UniRule"/>
</dbReference>
<dbReference type="PANTHER" id="PTHR43095">
    <property type="entry name" value="SUGAR KINASE"/>
    <property type="match status" value="1"/>
</dbReference>
<keyword evidence="3 8" id="KW-0808">Transferase</keyword>